<evidence type="ECO:0000256" key="1">
    <source>
        <dbReference type="SAM" id="SignalP"/>
    </source>
</evidence>
<keyword evidence="3" id="KW-1185">Reference proteome</keyword>
<dbReference type="OrthoDB" id="3782277at2759"/>
<reference evidence="2" key="1">
    <citation type="journal article" date="2020" name="Stud. Mycol.">
        <title>101 Dothideomycetes genomes: a test case for predicting lifestyles and emergence of pathogens.</title>
        <authorList>
            <person name="Haridas S."/>
            <person name="Albert R."/>
            <person name="Binder M."/>
            <person name="Bloem J."/>
            <person name="Labutti K."/>
            <person name="Salamov A."/>
            <person name="Andreopoulos B."/>
            <person name="Baker S."/>
            <person name="Barry K."/>
            <person name="Bills G."/>
            <person name="Bluhm B."/>
            <person name="Cannon C."/>
            <person name="Castanera R."/>
            <person name="Culley D."/>
            <person name="Daum C."/>
            <person name="Ezra D."/>
            <person name="Gonzalez J."/>
            <person name="Henrissat B."/>
            <person name="Kuo A."/>
            <person name="Liang C."/>
            <person name="Lipzen A."/>
            <person name="Lutzoni F."/>
            <person name="Magnuson J."/>
            <person name="Mondo S."/>
            <person name="Nolan M."/>
            <person name="Ohm R."/>
            <person name="Pangilinan J."/>
            <person name="Park H.-J."/>
            <person name="Ramirez L."/>
            <person name="Alfaro M."/>
            <person name="Sun H."/>
            <person name="Tritt A."/>
            <person name="Yoshinaga Y."/>
            <person name="Zwiers L.-H."/>
            <person name="Turgeon B."/>
            <person name="Goodwin S."/>
            <person name="Spatafora J."/>
            <person name="Crous P."/>
            <person name="Grigoriev I."/>
        </authorList>
    </citation>
    <scope>NUCLEOTIDE SEQUENCE</scope>
    <source>
        <strain evidence="2">CBS 690.94</strain>
    </source>
</reference>
<organism evidence="2 3">
    <name type="scientific">Karstenula rhodostoma CBS 690.94</name>
    <dbReference type="NCBI Taxonomy" id="1392251"/>
    <lineage>
        <taxon>Eukaryota</taxon>
        <taxon>Fungi</taxon>
        <taxon>Dikarya</taxon>
        <taxon>Ascomycota</taxon>
        <taxon>Pezizomycotina</taxon>
        <taxon>Dothideomycetes</taxon>
        <taxon>Pleosporomycetidae</taxon>
        <taxon>Pleosporales</taxon>
        <taxon>Massarineae</taxon>
        <taxon>Didymosphaeriaceae</taxon>
        <taxon>Karstenula</taxon>
    </lineage>
</organism>
<gene>
    <name evidence="2" type="ORF">P171DRAFT_427028</name>
</gene>
<proteinExistence type="predicted"/>
<accession>A0A9P4PSU2</accession>
<dbReference type="AlphaFoldDB" id="A0A9P4PSU2"/>
<sequence length="78" mass="8668">MRVSRLAVLFFTSSTLADPIQTREASDVVFKVTDFAAFMADPNVDGAQSNLSFHVTDTRLDYFAEVDCVVPNTYFSHA</sequence>
<evidence type="ECO:0000313" key="3">
    <source>
        <dbReference type="Proteomes" id="UP000799764"/>
    </source>
</evidence>
<feature type="signal peptide" evidence="1">
    <location>
        <begin position="1"/>
        <end position="17"/>
    </location>
</feature>
<dbReference type="EMBL" id="MU001493">
    <property type="protein sequence ID" value="KAF2450714.1"/>
    <property type="molecule type" value="Genomic_DNA"/>
</dbReference>
<name>A0A9P4PSU2_9PLEO</name>
<keyword evidence="1" id="KW-0732">Signal</keyword>
<feature type="chain" id="PRO_5040400839" evidence="1">
    <location>
        <begin position="18"/>
        <end position="78"/>
    </location>
</feature>
<evidence type="ECO:0000313" key="2">
    <source>
        <dbReference type="EMBL" id="KAF2450714.1"/>
    </source>
</evidence>
<protein>
    <submittedName>
        <fullName evidence="2">Uncharacterized protein</fullName>
    </submittedName>
</protein>
<comment type="caution">
    <text evidence="2">The sequence shown here is derived from an EMBL/GenBank/DDBJ whole genome shotgun (WGS) entry which is preliminary data.</text>
</comment>
<dbReference type="Proteomes" id="UP000799764">
    <property type="component" value="Unassembled WGS sequence"/>
</dbReference>